<dbReference type="AlphaFoldDB" id="A0A0M3T5M4"/>
<evidence type="ECO:0000313" key="2">
    <source>
        <dbReference type="Proteomes" id="UP000067206"/>
    </source>
</evidence>
<organism evidence="1 2">
    <name type="scientific">Bifidobacterium longum subsp. infantis</name>
    <dbReference type="NCBI Taxonomy" id="1682"/>
    <lineage>
        <taxon>Bacteria</taxon>
        <taxon>Bacillati</taxon>
        <taxon>Actinomycetota</taxon>
        <taxon>Actinomycetes</taxon>
        <taxon>Bifidobacteriales</taxon>
        <taxon>Bifidobacteriaceae</taxon>
        <taxon>Bifidobacterium</taxon>
    </lineage>
</organism>
<name>A0A0M3T5M4_BIFLI</name>
<reference evidence="1 2" key="1">
    <citation type="submission" date="2014-12" db="EMBL/GenBank/DDBJ databases">
        <title>Complete genome sequence of Bifidobacterium longum subsp. infantis BT1.</title>
        <authorList>
            <person name="Kim J.F."/>
            <person name="Kwak M.-J."/>
        </authorList>
    </citation>
    <scope>NUCLEOTIDE SEQUENCE [LARGE SCALE GENOMIC DNA]</scope>
    <source>
        <strain evidence="1 2">BT1</strain>
    </source>
</reference>
<dbReference type="EMBL" id="CP010411">
    <property type="protein sequence ID" value="ALE08115.1"/>
    <property type="molecule type" value="Genomic_DNA"/>
</dbReference>
<proteinExistence type="predicted"/>
<evidence type="ECO:0000313" key="1">
    <source>
        <dbReference type="EMBL" id="ALE08115.1"/>
    </source>
</evidence>
<protein>
    <submittedName>
        <fullName evidence="1">Uncharacterized protein</fullName>
    </submittedName>
</protein>
<dbReference type="Proteomes" id="UP000067206">
    <property type="component" value="Chromosome"/>
</dbReference>
<sequence length="49" mass="5415">MIFIIVIKANQMPGMLSHDLNQLAEIPRFNEACAGFLPVLSRAPAYLSL</sequence>
<dbReference type="PATRIC" id="fig|1682.24.peg.39"/>
<accession>A0A0M3T5M4</accession>
<gene>
    <name evidence="1" type="ORF">RY67_38</name>
</gene>